<reference evidence="2" key="1">
    <citation type="submission" date="2020-10" db="EMBL/GenBank/DDBJ databases">
        <authorList>
            <person name="Kadnikov V."/>
            <person name="Beletsky A.V."/>
            <person name="Mardanov A.V."/>
            <person name="Karnachuk O.V."/>
            <person name="Ravin N.V."/>
        </authorList>
    </citation>
    <scope>NUCLEOTIDE SEQUENCE</scope>
    <source>
        <strain evidence="2">Bu02</strain>
    </source>
</reference>
<sequence>MNVESGTGFDGRHLMMGGSRFIDVVISILKTIGEKEATKIEEAGQIVAESLWKGGILHIFGTGHSHILAEEAYARAGGLFAVAPILEPCLMLHEGYGKSSALERLPGLAKVLLDSHPCDVRPEDVAIIVSNSGRNACPIEMALLFKEKGVKVIAITSLAHAEAVASRHSSGKKLHDIADVVLDNMGVPGDAALEFKGLPVKACPTSTVTGVAILWSVIAAAIEKLVERGDTPPIMVSGNLDEAEEMQEAFRVEIERRYVERLSWLKSLVQR</sequence>
<dbReference type="GO" id="GO:1901135">
    <property type="term" value="P:carbohydrate derivative metabolic process"/>
    <property type="evidence" value="ECO:0007669"/>
    <property type="project" value="InterPro"/>
</dbReference>
<dbReference type="EMBL" id="CP062796">
    <property type="protein sequence ID" value="QUL99353.1"/>
    <property type="molecule type" value="Genomic_DNA"/>
</dbReference>
<evidence type="ECO:0000259" key="1">
    <source>
        <dbReference type="PROSITE" id="PS51464"/>
    </source>
</evidence>
<dbReference type="PANTHER" id="PTHR30390">
    <property type="entry name" value="SEDOHEPTULOSE 7-PHOSPHATE ISOMERASE / DNAA INITIATOR-ASSOCIATING FACTOR FOR REPLICATION INITIATION"/>
    <property type="match status" value="1"/>
</dbReference>
<dbReference type="SUPFAM" id="SSF53697">
    <property type="entry name" value="SIS domain"/>
    <property type="match status" value="1"/>
</dbReference>
<dbReference type="GO" id="GO:0097367">
    <property type="term" value="F:carbohydrate derivative binding"/>
    <property type="evidence" value="ECO:0007669"/>
    <property type="project" value="InterPro"/>
</dbReference>
<dbReference type="InterPro" id="IPR050099">
    <property type="entry name" value="SIS_GmhA/DiaA_subfam"/>
</dbReference>
<protein>
    <submittedName>
        <fullName evidence="2">SIS domain-containing protein</fullName>
    </submittedName>
</protein>
<evidence type="ECO:0000313" key="2">
    <source>
        <dbReference type="EMBL" id="QUL99353.1"/>
    </source>
</evidence>
<dbReference type="Gene3D" id="3.40.50.10490">
    <property type="entry name" value="Glucose-6-phosphate isomerase like protein, domain 1"/>
    <property type="match status" value="1"/>
</dbReference>
<dbReference type="PROSITE" id="PS51464">
    <property type="entry name" value="SIS"/>
    <property type="match status" value="1"/>
</dbReference>
<dbReference type="InterPro" id="IPR035472">
    <property type="entry name" value="RpiR-like_SIS"/>
</dbReference>
<dbReference type="NCBIfam" id="NF002805">
    <property type="entry name" value="PRK02947.1"/>
    <property type="match status" value="1"/>
</dbReference>
<dbReference type="Pfam" id="PF13580">
    <property type="entry name" value="SIS_2"/>
    <property type="match status" value="1"/>
</dbReference>
<feature type="domain" description="SIS" evidence="1">
    <location>
        <begin position="47"/>
        <end position="232"/>
    </location>
</feature>
<accession>A0AAT9LF50</accession>
<organism evidence="2">
    <name type="scientific">Candidatus Fermentithermobacillus carboniphilus</name>
    <dbReference type="NCBI Taxonomy" id="3085328"/>
    <lineage>
        <taxon>Bacteria</taxon>
        <taxon>Bacillati</taxon>
        <taxon>Bacillota</taxon>
        <taxon>Candidatus Fermentithermobacillia</taxon>
        <taxon>Candidatus Fermentithermobacillales</taxon>
        <taxon>Candidatus Fermentithermobacillaceae</taxon>
        <taxon>Candidatus Fermentithermobacillus</taxon>
    </lineage>
</organism>
<proteinExistence type="predicted"/>
<reference evidence="2" key="2">
    <citation type="journal article" date="2023" name="Biology">
        <title>Prokaryotic Life Associated with Coal-Fire Gas Vents Revealed by Metagenomics.</title>
        <authorList>
            <person name="Kadnikov V.V."/>
            <person name="Mardanov A.V."/>
            <person name="Beletsky A.V."/>
            <person name="Karnachuk O.V."/>
            <person name="Ravin N.V."/>
        </authorList>
    </citation>
    <scope>NUCLEOTIDE SEQUENCE</scope>
    <source>
        <strain evidence="2">Bu02</strain>
    </source>
</reference>
<dbReference type="InterPro" id="IPR046348">
    <property type="entry name" value="SIS_dom_sf"/>
</dbReference>
<dbReference type="CDD" id="cd05013">
    <property type="entry name" value="SIS_RpiR"/>
    <property type="match status" value="1"/>
</dbReference>
<dbReference type="KEGG" id="fcz:IMF26_04680"/>
<dbReference type="AlphaFoldDB" id="A0AAT9LF50"/>
<name>A0AAT9LF50_9FIRM</name>
<gene>
    <name evidence="2" type="ORF">IMF26_04680</name>
</gene>
<dbReference type="PANTHER" id="PTHR30390:SF7">
    <property type="entry name" value="PHOSPHOHEPTOSE ISOMERASE"/>
    <property type="match status" value="1"/>
</dbReference>
<dbReference type="InterPro" id="IPR001347">
    <property type="entry name" value="SIS_dom"/>
</dbReference>